<dbReference type="EMBL" id="UYSU01001833">
    <property type="protein sequence ID" value="VDL87136.1"/>
    <property type="molecule type" value="Genomic_DNA"/>
</dbReference>
<sequence length="128" mass="14285">MTCPEALQEEVKRNQKRETRLELENAYGEIDRLRGLLSNSVLPRHGADDDGGGGGLRLSLRNHCRGSSAQNDKFQNARLNAMTKAIRALHKEKEAVGQLNNQLLRQLQKCAALMQIGSIIDLLIICYC</sequence>
<organism evidence="3">
    <name type="scientific">Schistocephalus solidus</name>
    <name type="common">Tapeworm</name>
    <dbReference type="NCBI Taxonomy" id="70667"/>
    <lineage>
        <taxon>Eukaryota</taxon>
        <taxon>Metazoa</taxon>
        <taxon>Spiralia</taxon>
        <taxon>Lophotrochozoa</taxon>
        <taxon>Platyhelminthes</taxon>
        <taxon>Cestoda</taxon>
        <taxon>Eucestoda</taxon>
        <taxon>Diphyllobothriidea</taxon>
        <taxon>Diphyllobothriidae</taxon>
        <taxon>Schistocephalus</taxon>
    </lineage>
</organism>
<name>A0A183SAE5_SCHSO</name>
<accession>A0A183SAE5</accession>
<keyword evidence="2" id="KW-1185">Reference proteome</keyword>
<dbReference type="WBParaSite" id="SSLN_0000124201-mRNA-1">
    <property type="protein sequence ID" value="SSLN_0000124201-mRNA-1"/>
    <property type="gene ID" value="SSLN_0000124201"/>
</dbReference>
<dbReference type="OrthoDB" id="10374208at2759"/>
<evidence type="ECO:0000313" key="3">
    <source>
        <dbReference type="WBParaSite" id="SSLN_0000124201-mRNA-1"/>
    </source>
</evidence>
<dbReference type="AlphaFoldDB" id="A0A183SAE5"/>
<dbReference type="Proteomes" id="UP000275846">
    <property type="component" value="Unassembled WGS sequence"/>
</dbReference>
<evidence type="ECO:0000313" key="1">
    <source>
        <dbReference type="EMBL" id="VDL87136.1"/>
    </source>
</evidence>
<gene>
    <name evidence="1" type="ORF">SSLN_LOCUS1193</name>
</gene>
<protein>
    <submittedName>
        <fullName evidence="3">BHLH domain-containing protein</fullName>
    </submittedName>
</protein>
<reference evidence="1 2" key="2">
    <citation type="submission" date="2018-11" db="EMBL/GenBank/DDBJ databases">
        <authorList>
            <consortium name="Pathogen Informatics"/>
        </authorList>
    </citation>
    <scope>NUCLEOTIDE SEQUENCE [LARGE SCALE GENOMIC DNA]</scope>
    <source>
        <strain evidence="1 2">NST_G2</strain>
    </source>
</reference>
<proteinExistence type="predicted"/>
<reference evidence="3" key="1">
    <citation type="submission" date="2016-06" db="UniProtKB">
        <authorList>
            <consortium name="WormBaseParasite"/>
        </authorList>
    </citation>
    <scope>IDENTIFICATION</scope>
</reference>
<evidence type="ECO:0000313" key="2">
    <source>
        <dbReference type="Proteomes" id="UP000275846"/>
    </source>
</evidence>